<dbReference type="PANTHER" id="PTHR13814:SF12">
    <property type="entry name" value="KININOGEN-1"/>
    <property type="match status" value="1"/>
</dbReference>
<evidence type="ECO:0000256" key="6">
    <source>
        <dbReference type="SAM" id="MobiDB-lite"/>
    </source>
</evidence>
<sequence>MKLLALLVLSAQLFSNKADPLSTEDANCKDPIIFQAMDVALRRYNTNIQTGNQFALFQITDAKATAGNDTYTVIYKVFETTCEAQGGKSWQECDYKPEAEAQRGQCTAQVHINEPEKIVEVLYQDCRINPAESPVTNLLYACRGCPKPIPANSMDLQDHLKHGIEKFNNDSQHPSVFIIKEVKYATRQVVNGWLYVIYYTVQETNCSKNDYSELNPECKLLKDGESHECKATVHVAPQTTINDFTQECSKLEDNICRDCTVPVDFNSPDLQKPLTYAIVMINSKLDDVHLFDLAQIYEAKTQEVPGIIYQITLQAKETNCSQEQCESSCKDCKFKDDGKEYICNAKIHLTPELEADSVVACSTSKSVQRYIPGFSPFRSVTNGLRAPLLSTINIPVPWIHKGKPNPGHGPPQGRGQGHGHGHEHGQGHGHGHEHGHGHGHDCDHKGKSTKDKKGKGKDKKKDDKKKCDSSEESDEHYTFETPTTVSTTFVPQTPPTSTLPPITEEPTTKPTTTSKAPDELFSTELIVTVDHFPGTDEENVGVVIPNLPEESEGHNLDLPGASSLDLPVAKPLLCPGDQWKPLPSLHDPANPAENKPAVEKKESVDPKAPATPGTFSDADLLA</sequence>
<dbReference type="CDD" id="cd00042">
    <property type="entry name" value="CY"/>
    <property type="match status" value="2"/>
</dbReference>
<evidence type="ECO:0000256" key="7">
    <source>
        <dbReference type="SAM" id="SignalP"/>
    </source>
</evidence>
<feature type="domain" description="Cystatin kininogen-type" evidence="8">
    <location>
        <begin position="28"/>
        <end position="132"/>
    </location>
</feature>
<dbReference type="GO" id="GO:0030195">
    <property type="term" value="P:negative regulation of blood coagulation"/>
    <property type="evidence" value="ECO:0007669"/>
    <property type="project" value="TreeGrafter"/>
</dbReference>
<organism evidence="9 10">
    <name type="scientific">Geotrypetes seraphini</name>
    <name type="common">Gaboon caecilian</name>
    <name type="synonym">Caecilia seraphini</name>
    <dbReference type="NCBI Taxonomy" id="260995"/>
    <lineage>
        <taxon>Eukaryota</taxon>
        <taxon>Metazoa</taxon>
        <taxon>Chordata</taxon>
        <taxon>Craniata</taxon>
        <taxon>Vertebrata</taxon>
        <taxon>Euteleostomi</taxon>
        <taxon>Amphibia</taxon>
        <taxon>Gymnophiona</taxon>
        <taxon>Geotrypetes</taxon>
    </lineage>
</organism>
<reference evidence="10" key="1">
    <citation type="submission" date="2025-08" db="UniProtKB">
        <authorList>
            <consortium name="RefSeq"/>
        </authorList>
    </citation>
    <scope>IDENTIFICATION</scope>
</reference>
<evidence type="ECO:0000313" key="9">
    <source>
        <dbReference type="Proteomes" id="UP000515159"/>
    </source>
</evidence>
<keyword evidence="2" id="KW-0789">Thiol protease inhibitor</keyword>
<dbReference type="GO" id="GO:0004869">
    <property type="term" value="F:cysteine-type endopeptidase inhibitor activity"/>
    <property type="evidence" value="ECO:0007669"/>
    <property type="project" value="UniProtKB-KW"/>
</dbReference>
<accession>A0A6P8SAA2</accession>
<name>A0A6P8SAA2_GEOSA</name>
<dbReference type="InterPro" id="IPR046350">
    <property type="entry name" value="Cystatin_sf"/>
</dbReference>
<feature type="region of interest" description="Disordered" evidence="6">
    <location>
        <begin position="575"/>
        <end position="622"/>
    </location>
</feature>
<dbReference type="RefSeq" id="XP_033814982.1">
    <property type="nucleotide sequence ID" value="XM_033959091.1"/>
</dbReference>
<keyword evidence="1" id="KW-0646">Protease inhibitor</keyword>
<dbReference type="FunCoup" id="A0A6P8SAA2">
    <property type="interactions" value="640"/>
</dbReference>
<dbReference type="InParanoid" id="A0A6P8SAA2"/>
<feature type="domain" description="Cystatin kininogen-type" evidence="8">
    <location>
        <begin position="151"/>
        <end position="254"/>
    </location>
</feature>
<dbReference type="InterPro" id="IPR050735">
    <property type="entry name" value="Kininogen_Fetuin_HRG"/>
</dbReference>
<evidence type="ECO:0000256" key="5">
    <source>
        <dbReference type="ARBA" id="ARBA00023180"/>
    </source>
</evidence>
<evidence type="ECO:0000256" key="4">
    <source>
        <dbReference type="ARBA" id="ARBA00023157"/>
    </source>
</evidence>
<feature type="signal peptide" evidence="7">
    <location>
        <begin position="1"/>
        <end position="18"/>
    </location>
</feature>
<dbReference type="PANTHER" id="PTHR13814">
    <property type="entry name" value="FETUIN"/>
    <property type="match status" value="1"/>
</dbReference>
<gene>
    <name evidence="10" type="primary">KNG1</name>
</gene>
<dbReference type="AlphaFoldDB" id="A0A6P8SAA2"/>
<dbReference type="Pfam" id="PF00031">
    <property type="entry name" value="Cystatin"/>
    <property type="match status" value="3"/>
</dbReference>
<feature type="compositionally biased region" description="Basic and acidic residues" evidence="6">
    <location>
        <begin position="459"/>
        <end position="469"/>
    </location>
</feature>
<dbReference type="SUPFAM" id="SSF54403">
    <property type="entry name" value="Cystatin/monellin"/>
    <property type="match status" value="3"/>
</dbReference>
<feature type="domain" description="Cystatin kininogen-type" evidence="8">
    <location>
        <begin position="265"/>
        <end position="367"/>
    </location>
</feature>
<keyword evidence="5" id="KW-0325">Glycoprotein</keyword>
<dbReference type="GO" id="GO:0007204">
    <property type="term" value="P:positive regulation of cytosolic calcium ion concentration"/>
    <property type="evidence" value="ECO:0007669"/>
    <property type="project" value="TreeGrafter"/>
</dbReference>
<dbReference type="CTD" id="3827"/>
<protein>
    <submittedName>
        <fullName evidence="10">Kininogen-1</fullName>
    </submittedName>
</protein>
<dbReference type="InterPro" id="IPR000010">
    <property type="entry name" value="Cystatin_dom"/>
</dbReference>
<keyword evidence="4" id="KW-1015">Disulfide bond</keyword>
<dbReference type="OrthoDB" id="9937817at2759"/>
<dbReference type="SMART" id="SM00043">
    <property type="entry name" value="CY"/>
    <property type="match status" value="3"/>
</dbReference>
<proteinExistence type="predicted"/>
<dbReference type="KEGG" id="gsh:117366973"/>
<evidence type="ECO:0000256" key="3">
    <source>
        <dbReference type="ARBA" id="ARBA00022729"/>
    </source>
</evidence>
<keyword evidence="9" id="KW-1185">Reference proteome</keyword>
<dbReference type="PROSITE" id="PS51647">
    <property type="entry name" value="CYSTATIN_KININOGEN"/>
    <property type="match status" value="3"/>
</dbReference>
<dbReference type="FunFam" id="3.10.450.10:FF:000002">
    <property type="entry name" value="Kininogen 1"/>
    <property type="match status" value="2"/>
</dbReference>
<evidence type="ECO:0000259" key="8">
    <source>
        <dbReference type="PROSITE" id="PS51647"/>
    </source>
</evidence>
<dbReference type="Gene3D" id="3.10.450.10">
    <property type="match status" value="3"/>
</dbReference>
<dbReference type="GO" id="GO:0072562">
    <property type="term" value="C:blood microparticle"/>
    <property type="evidence" value="ECO:0007669"/>
    <property type="project" value="TreeGrafter"/>
</dbReference>
<feature type="region of interest" description="Disordered" evidence="6">
    <location>
        <begin position="399"/>
        <end position="520"/>
    </location>
</feature>
<evidence type="ECO:0000256" key="1">
    <source>
        <dbReference type="ARBA" id="ARBA00022690"/>
    </source>
</evidence>
<feature type="chain" id="PRO_5028140299" evidence="7">
    <location>
        <begin position="19"/>
        <end position="622"/>
    </location>
</feature>
<feature type="compositionally biased region" description="Basic and acidic residues" evidence="6">
    <location>
        <begin position="420"/>
        <end position="451"/>
    </location>
</feature>
<dbReference type="InterPro" id="IPR027358">
    <property type="entry name" value="Kininogen-type_cystatin_dom"/>
</dbReference>
<feature type="compositionally biased region" description="Basic and acidic residues" evidence="6">
    <location>
        <begin position="596"/>
        <end position="605"/>
    </location>
</feature>
<dbReference type="GeneID" id="117366973"/>
<evidence type="ECO:0000313" key="10">
    <source>
        <dbReference type="RefSeq" id="XP_033814982.1"/>
    </source>
</evidence>
<dbReference type="Proteomes" id="UP000515159">
    <property type="component" value="Chromosome 9"/>
</dbReference>
<feature type="compositionally biased region" description="Low complexity" evidence="6">
    <location>
        <begin position="479"/>
        <end position="491"/>
    </location>
</feature>
<feature type="compositionally biased region" description="Low complexity" evidence="6">
    <location>
        <begin position="499"/>
        <end position="515"/>
    </location>
</feature>
<evidence type="ECO:0000256" key="2">
    <source>
        <dbReference type="ARBA" id="ARBA00022704"/>
    </source>
</evidence>
<keyword evidence="3 7" id="KW-0732">Signal</keyword>